<evidence type="ECO:0000256" key="3">
    <source>
        <dbReference type="ARBA" id="ARBA00023163"/>
    </source>
</evidence>
<evidence type="ECO:0000259" key="4">
    <source>
        <dbReference type="PROSITE" id="PS50987"/>
    </source>
</evidence>
<dbReference type="InterPro" id="IPR001845">
    <property type="entry name" value="HTH_ArsR_DNA-bd_dom"/>
</dbReference>
<evidence type="ECO:0000313" key="5">
    <source>
        <dbReference type="EMBL" id="KKQ48984.1"/>
    </source>
</evidence>
<feature type="domain" description="HTH arsR-type" evidence="4">
    <location>
        <begin position="1"/>
        <end position="94"/>
    </location>
</feature>
<dbReference type="EMBL" id="LBTX01000021">
    <property type="protein sequence ID" value="KKQ48984.1"/>
    <property type="molecule type" value="Genomic_DNA"/>
</dbReference>
<dbReference type="PANTHER" id="PTHR33154">
    <property type="entry name" value="TRANSCRIPTIONAL REGULATOR, ARSR FAMILY"/>
    <property type="match status" value="1"/>
</dbReference>
<keyword evidence="1" id="KW-0805">Transcription regulation</keyword>
<protein>
    <submittedName>
        <fullName evidence="5">Transcription regulator</fullName>
    </submittedName>
</protein>
<dbReference type="SUPFAM" id="SSF46785">
    <property type="entry name" value="Winged helix' DNA-binding domain"/>
    <property type="match status" value="1"/>
</dbReference>
<comment type="caution">
    <text evidence="5">The sequence shown here is derived from an EMBL/GenBank/DDBJ whole genome shotgun (WGS) entry which is preliminary data.</text>
</comment>
<dbReference type="Proteomes" id="UP000034231">
    <property type="component" value="Unassembled WGS sequence"/>
</dbReference>
<dbReference type="PRINTS" id="PR00778">
    <property type="entry name" value="HTHARSR"/>
</dbReference>
<reference evidence="5 6" key="1">
    <citation type="journal article" date="2015" name="Nature">
        <title>rRNA introns, odd ribosomes, and small enigmatic genomes across a large radiation of phyla.</title>
        <authorList>
            <person name="Brown C.T."/>
            <person name="Hug L.A."/>
            <person name="Thomas B.C."/>
            <person name="Sharon I."/>
            <person name="Castelle C.J."/>
            <person name="Singh A."/>
            <person name="Wilkins M.J."/>
            <person name="Williams K.H."/>
            <person name="Banfield J.F."/>
        </authorList>
    </citation>
    <scope>NUCLEOTIDE SEQUENCE [LARGE SCALE GENOMIC DNA]</scope>
</reference>
<sequence>MTSKTFTKELKIFKAFANAKRLNIVSLLRKKELNVHELVSFMKYRQSNISQHLMILKNAGIVISTRDGKNVYYRLSTCTIGEIPDIMIKELDKS</sequence>
<evidence type="ECO:0000256" key="1">
    <source>
        <dbReference type="ARBA" id="ARBA00023015"/>
    </source>
</evidence>
<dbReference type="AlphaFoldDB" id="A0A0G0KIF8"/>
<evidence type="ECO:0000256" key="2">
    <source>
        <dbReference type="ARBA" id="ARBA00023125"/>
    </source>
</evidence>
<accession>A0A0G0KIF8</accession>
<keyword evidence="3" id="KW-0804">Transcription</keyword>
<dbReference type="InterPro" id="IPR011991">
    <property type="entry name" value="ArsR-like_HTH"/>
</dbReference>
<name>A0A0G0KIF8_9BACT</name>
<dbReference type="InterPro" id="IPR051081">
    <property type="entry name" value="HTH_MetalResp_TranReg"/>
</dbReference>
<dbReference type="InterPro" id="IPR036388">
    <property type="entry name" value="WH-like_DNA-bd_sf"/>
</dbReference>
<dbReference type="Pfam" id="PF01022">
    <property type="entry name" value="HTH_5"/>
    <property type="match status" value="1"/>
</dbReference>
<keyword evidence="2" id="KW-0238">DNA-binding</keyword>
<dbReference type="Gene3D" id="1.10.10.10">
    <property type="entry name" value="Winged helix-like DNA-binding domain superfamily/Winged helix DNA-binding domain"/>
    <property type="match status" value="1"/>
</dbReference>
<dbReference type="GO" id="GO:0003677">
    <property type="term" value="F:DNA binding"/>
    <property type="evidence" value="ECO:0007669"/>
    <property type="project" value="UniProtKB-KW"/>
</dbReference>
<dbReference type="SMART" id="SM00418">
    <property type="entry name" value="HTH_ARSR"/>
    <property type="match status" value="1"/>
</dbReference>
<gene>
    <name evidence="5" type="ORF">US68_C0021G0020</name>
</gene>
<dbReference type="CDD" id="cd00090">
    <property type="entry name" value="HTH_ARSR"/>
    <property type="match status" value="1"/>
</dbReference>
<proteinExistence type="predicted"/>
<organism evidence="5 6">
    <name type="scientific">Candidatus Shapirobacteria bacterium GW2011_GWE1_38_10</name>
    <dbReference type="NCBI Taxonomy" id="1618488"/>
    <lineage>
        <taxon>Bacteria</taxon>
        <taxon>Candidatus Shapironibacteriota</taxon>
    </lineage>
</organism>
<dbReference type="NCBIfam" id="NF033788">
    <property type="entry name" value="HTH_metalloreg"/>
    <property type="match status" value="1"/>
</dbReference>
<dbReference type="PROSITE" id="PS50987">
    <property type="entry name" value="HTH_ARSR_2"/>
    <property type="match status" value="1"/>
</dbReference>
<dbReference type="GO" id="GO:0003700">
    <property type="term" value="F:DNA-binding transcription factor activity"/>
    <property type="evidence" value="ECO:0007669"/>
    <property type="project" value="InterPro"/>
</dbReference>
<dbReference type="InterPro" id="IPR036390">
    <property type="entry name" value="WH_DNA-bd_sf"/>
</dbReference>
<dbReference type="PANTHER" id="PTHR33154:SF18">
    <property type="entry name" value="ARSENICAL RESISTANCE OPERON REPRESSOR"/>
    <property type="match status" value="1"/>
</dbReference>
<evidence type="ECO:0000313" key="6">
    <source>
        <dbReference type="Proteomes" id="UP000034231"/>
    </source>
</evidence>